<name>A0A554LHD5_9BACT</name>
<evidence type="ECO:0000256" key="7">
    <source>
        <dbReference type="RuleBase" id="RU003619"/>
    </source>
</evidence>
<keyword evidence="3 6" id="KW-0694">RNA-binding</keyword>
<evidence type="ECO:0000256" key="3">
    <source>
        <dbReference type="ARBA" id="ARBA00022884"/>
    </source>
</evidence>
<dbReference type="GO" id="GO:0003735">
    <property type="term" value="F:structural constituent of ribosome"/>
    <property type="evidence" value="ECO:0007669"/>
    <property type="project" value="InterPro"/>
</dbReference>
<dbReference type="NCBIfam" id="TIGR01029">
    <property type="entry name" value="rpsG_bact"/>
    <property type="match status" value="1"/>
</dbReference>
<dbReference type="PANTHER" id="PTHR11205">
    <property type="entry name" value="RIBOSOMAL PROTEIN S7"/>
    <property type="match status" value="1"/>
</dbReference>
<proteinExistence type="inferred from homology"/>
<dbReference type="GO" id="GO:0000049">
    <property type="term" value="F:tRNA binding"/>
    <property type="evidence" value="ECO:0007669"/>
    <property type="project" value="UniProtKB-UniRule"/>
</dbReference>
<keyword evidence="2 6" id="KW-0699">rRNA-binding</keyword>
<evidence type="ECO:0000313" key="10">
    <source>
        <dbReference type="Proteomes" id="UP000318296"/>
    </source>
</evidence>
<dbReference type="PIRSF" id="PIRSF002122">
    <property type="entry name" value="RPS7p_RPS7a_RPS5e_RPS7o"/>
    <property type="match status" value="1"/>
</dbReference>
<organism evidence="9 10">
    <name type="scientific">Candidatus Berkelbacteria bacterium Licking1014_96</name>
    <dbReference type="NCBI Taxonomy" id="2017149"/>
    <lineage>
        <taxon>Bacteria</taxon>
        <taxon>Candidatus Berkelbacteria</taxon>
    </lineage>
</organism>
<dbReference type="FunFam" id="1.10.455.10:FF:000001">
    <property type="entry name" value="30S ribosomal protein S7"/>
    <property type="match status" value="1"/>
</dbReference>
<dbReference type="PROSITE" id="PS00052">
    <property type="entry name" value="RIBOSOMAL_S7"/>
    <property type="match status" value="1"/>
</dbReference>
<dbReference type="GO" id="GO:0006412">
    <property type="term" value="P:translation"/>
    <property type="evidence" value="ECO:0007669"/>
    <property type="project" value="UniProtKB-UniRule"/>
</dbReference>
<dbReference type="InterPro" id="IPR005717">
    <property type="entry name" value="Ribosomal_uS7_bac/org-type"/>
</dbReference>
<comment type="similarity">
    <text evidence="1 6 7">Belongs to the universal ribosomal protein uS7 family.</text>
</comment>
<evidence type="ECO:0000256" key="2">
    <source>
        <dbReference type="ARBA" id="ARBA00022730"/>
    </source>
</evidence>
<dbReference type="GO" id="GO:0015935">
    <property type="term" value="C:small ribosomal subunit"/>
    <property type="evidence" value="ECO:0007669"/>
    <property type="project" value="InterPro"/>
</dbReference>
<evidence type="ECO:0000259" key="8">
    <source>
        <dbReference type="Pfam" id="PF00177"/>
    </source>
</evidence>
<dbReference type="InterPro" id="IPR023798">
    <property type="entry name" value="Ribosomal_uS7_dom"/>
</dbReference>
<keyword evidence="4 6" id="KW-0689">Ribosomal protein</keyword>
<comment type="caution">
    <text evidence="9">The sequence shown here is derived from an EMBL/GenBank/DDBJ whole genome shotgun (WGS) entry which is preliminary data.</text>
</comment>
<protein>
    <recommendedName>
        <fullName evidence="6">Small ribosomal subunit protein uS7</fullName>
    </recommendedName>
</protein>
<dbReference type="Pfam" id="PF00177">
    <property type="entry name" value="Ribosomal_S7"/>
    <property type="match status" value="1"/>
</dbReference>
<evidence type="ECO:0000256" key="5">
    <source>
        <dbReference type="ARBA" id="ARBA00023274"/>
    </source>
</evidence>
<dbReference type="Gene3D" id="1.10.455.10">
    <property type="entry name" value="Ribosomal protein S7 domain"/>
    <property type="match status" value="1"/>
</dbReference>
<evidence type="ECO:0000256" key="4">
    <source>
        <dbReference type="ARBA" id="ARBA00022980"/>
    </source>
</evidence>
<evidence type="ECO:0000256" key="6">
    <source>
        <dbReference type="HAMAP-Rule" id="MF_00480"/>
    </source>
</evidence>
<dbReference type="GO" id="GO:0019843">
    <property type="term" value="F:rRNA binding"/>
    <property type="evidence" value="ECO:0007669"/>
    <property type="project" value="UniProtKB-UniRule"/>
</dbReference>
<accession>A0A554LHD5</accession>
<dbReference type="HAMAP" id="MF_00480_B">
    <property type="entry name" value="Ribosomal_uS7_B"/>
    <property type="match status" value="1"/>
</dbReference>
<comment type="function">
    <text evidence="6">One of the primary rRNA binding proteins, it binds directly to 16S rRNA where it nucleates assembly of the head domain of the 30S subunit. Is located at the subunit interface close to the decoding center, probably blocks exit of the E-site tRNA.</text>
</comment>
<feature type="domain" description="Small ribosomal subunit protein uS7" evidence="8">
    <location>
        <begin position="6"/>
        <end position="149"/>
    </location>
</feature>
<dbReference type="InterPro" id="IPR000235">
    <property type="entry name" value="Ribosomal_uS7"/>
</dbReference>
<keyword evidence="5 6" id="KW-0687">Ribonucleoprotein</keyword>
<sequence>MSKIKIAAYKRIQPDPKFHSLIVARLINYVMLNGKKAGARKIVYGAFEIIKEKTKVDPLSVFDNALRNVGPYVEIKSKRIGGANYQVPIEVSKDRRLTLALRWIIDIARKQKGRPMRIKLAEELMAASKKEGLAYKKREDTHRMAEANKAFAHYARF</sequence>
<gene>
    <name evidence="6" type="primary">rpsG</name>
    <name evidence="9" type="ORF">CEN92_33</name>
</gene>
<comment type="subunit">
    <text evidence="6">Part of the 30S ribosomal subunit. Contacts proteins S9 and S11.</text>
</comment>
<dbReference type="CDD" id="cd14869">
    <property type="entry name" value="uS7_Bacteria"/>
    <property type="match status" value="1"/>
</dbReference>
<dbReference type="SUPFAM" id="SSF47973">
    <property type="entry name" value="Ribosomal protein S7"/>
    <property type="match status" value="1"/>
</dbReference>
<keyword evidence="6" id="KW-0820">tRNA-binding</keyword>
<reference evidence="9 10" key="1">
    <citation type="submission" date="2017-07" db="EMBL/GenBank/DDBJ databases">
        <title>Mechanisms for carbon and nitrogen cycling indicate functional differentiation within the Candidate Phyla Radiation.</title>
        <authorList>
            <person name="Danczak R.E."/>
            <person name="Johnston M.D."/>
            <person name="Kenah C."/>
            <person name="Slattery M."/>
            <person name="Wrighton K.C."/>
            <person name="Wilkins M.J."/>
        </authorList>
    </citation>
    <scope>NUCLEOTIDE SEQUENCE [LARGE SCALE GENOMIC DNA]</scope>
    <source>
        <strain evidence="9">Licking1014_96</strain>
    </source>
</reference>
<dbReference type="EMBL" id="VMGH01000004">
    <property type="protein sequence ID" value="TSC92276.1"/>
    <property type="molecule type" value="Genomic_DNA"/>
</dbReference>
<dbReference type="Proteomes" id="UP000318296">
    <property type="component" value="Unassembled WGS sequence"/>
</dbReference>
<evidence type="ECO:0000313" key="9">
    <source>
        <dbReference type="EMBL" id="TSC92276.1"/>
    </source>
</evidence>
<dbReference type="AlphaFoldDB" id="A0A554LHD5"/>
<dbReference type="InterPro" id="IPR020606">
    <property type="entry name" value="Ribosomal_uS7_CS"/>
</dbReference>
<dbReference type="InterPro" id="IPR036823">
    <property type="entry name" value="Ribosomal_uS7_dom_sf"/>
</dbReference>
<evidence type="ECO:0000256" key="1">
    <source>
        <dbReference type="ARBA" id="ARBA00007151"/>
    </source>
</evidence>